<reference evidence="1" key="1">
    <citation type="journal article" date="2015" name="Nature">
        <title>Complex archaea that bridge the gap between prokaryotes and eukaryotes.</title>
        <authorList>
            <person name="Spang A."/>
            <person name="Saw J.H."/>
            <person name="Jorgensen S.L."/>
            <person name="Zaremba-Niedzwiedzka K."/>
            <person name="Martijn J."/>
            <person name="Lind A.E."/>
            <person name="van Eijk R."/>
            <person name="Schleper C."/>
            <person name="Guy L."/>
            <person name="Ettema T.J."/>
        </authorList>
    </citation>
    <scope>NUCLEOTIDE SEQUENCE</scope>
</reference>
<proteinExistence type="predicted"/>
<evidence type="ECO:0000313" key="1">
    <source>
        <dbReference type="EMBL" id="KKN07497.1"/>
    </source>
</evidence>
<organism evidence="1">
    <name type="scientific">marine sediment metagenome</name>
    <dbReference type="NCBI Taxonomy" id="412755"/>
    <lineage>
        <taxon>unclassified sequences</taxon>
        <taxon>metagenomes</taxon>
        <taxon>ecological metagenomes</taxon>
    </lineage>
</organism>
<comment type="caution">
    <text evidence="1">The sequence shown here is derived from an EMBL/GenBank/DDBJ whole genome shotgun (WGS) entry which is preliminary data.</text>
</comment>
<dbReference type="EMBL" id="LAZR01004564">
    <property type="protein sequence ID" value="KKN07497.1"/>
    <property type="molecule type" value="Genomic_DNA"/>
</dbReference>
<accession>A0A0F9N6N5</accession>
<sequence>MSSLVIETYASQGAPLGEELAVPTDRVYRYTKNGPKPLAAGTILQGPRPNTSHDNLTCAAAAVGKTEITVTLAAGDPVTINDYKNGYIFINDEAGEGYVYDIVSTPGAFGEDVTCKFKIKQQLVVALTTSSQATLIPNIYENVSRPFGDPWDIILGVAPVAVPANEYFWCQVRGPAAVLQAGGLFAGRGVMLSQNKPGAVEVLKQVVPIARQVHSGVKEITGTATIVSGQTTIVVTHGLGKAPSLEDISVTAGEAGTADWGNLWVDNISSTQFTINCRTDPSTNNLDLGWRVTRQVSPPIGTEAAQFQQKGVEQRLPLETLRKEPDEVLTEVAGKATIPERVIGYCINPRVSEEYALVYLTLS</sequence>
<dbReference type="AlphaFoldDB" id="A0A0F9N6N5"/>
<name>A0A0F9N6N5_9ZZZZ</name>
<gene>
    <name evidence="1" type="ORF">LCGC14_1066360</name>
</gene>
<protein>
    <submittedName>
        <fullName evidence="1">Uncharacterized protein</fullName>
    </submittedName>
</protein>